<evidence type="ECO:0000313" key="3">
    <source>
        <dbReference type="Proteomes" id="UP001589818"/>
    </source>
</evidence>
<protein>
    <submittedName>
        <fullName evidence="2">Uncharacterized protein</fullName>
    </submittedName>
</protein>
<accession>A0ABV6JBS5</accession>
<keyword evidence="3" id="KW-1185">Reference proteome</keyword>
<proteinExistence type="predicted"/>
<comment type="caution">
    <text evidence="2">The sequence shown here is derived from an EMBL/GenBank/DDBJ whole genome shotgun (WGS) entry which is preliminary data.</text>
</comment>
<keyword evidence="1" id="KW-1133">Transmembrane helix</keyword>
<dbReference type="EMBL" id="JBHLVF010000033">
    <property type="protein sequence ID" value="MFC0393368.1"/>
    <property type="molecule type" value="Genomic_DNA"/>
</dbReference>
<keyword evidence="1" id="KW-0472">Membrane</keyword>
<reference evidence="2 3" key="1">
    <citation type="submission" date="2024-09" db="EMBL/GenBank/DDBJ databases">
        <authorList>
            <person name="Sun Q."/>
            <person name="Mori K."/>
        </authorList>
    </citation>
    <scope>NUCLEOTIDE SEQUENCE [LARGE SCALE GENOMIC DNA]</scope>
    <source>
        <strain evidence="2 3">CCM 4839</strain>
    </source>
</reference>
<name>A0ABV6JBS5_9BACL</name>
<organism evidence="2 3">
    <name type="scientific">Paenibacillus mendelii</name>
    <dbReference type="NCBI Taxonomy" id="206163"/>
    <lineage>
        <taxon>Bacteria</taxon>
        <taxon>Bacillati</taxon>
        <taxon>Bacillota</taxon>
        <taxon>Bacilli</taxon>
        <taxon>Bacillales</taxon>
        <taxon>Paenibacillaceae</taxon>
        <taxon>Paenibacillus</taxon>
    </lineage>
</organism>
<dbReference type="RefSeq" id="WP_204821568.1">
    <property type="nucleotide sequence ID" value="NZ_JANHOF010000014.1"/>
</dbReference>
<evidence type="ECO:0000313" key="2">
    <source>
        <dbReference type="EMBL" id="MFC0393368.1"/>
    </source>
</evidence>
<evidence type="ECO:0000256" key="1">
    <source>
        <dbReference type="SAM" id="Phobius"/>
    </source>
</evidence>
<keyword evidence="1" id="KW-0812">Transmembrane</keyword>
<feature type="transmembrane region" description="Helical" evidence="1">
    <location>
        <begin position="37"/>
        <end position="56"/>
    </location>
</feature>
<dbReference type="Proteomes" id="UP001589818">
    <property type="component" value="Unassembled WGS sequence"/>
</dbReference>
<gene>
    <name evidence="2" type="ORF">ACFFJ8_18560</name>
</gene>
<sequence length="61" mass="6769">MSGPAFILHTMHNLAWAVLAAITVSESKLSYAVSGDTSLIVIICYALLTVWVLHRLRKERT</sequence>